<proteinExistence type="predicted"/>
<name>A0A1B6EP57_9HEMI</name>
<dbReference type="EMBL" id="GECZ01030067">
    <property type="protein sequence ID" value="JAS39702.1"/>
    <property type="molecule type" value="Transcribed_RNA"/>
</dbReference>
<evidence type="ECO:0000256" key="1">
    <source>
        <dbReference type="SAM" id="MobiDB-lite"/>
    </source>
</evidence>
<feature type="region of interest" description="Disordered" evidence="1">
    <location>
        <begin position="98"/>
        <end position="153"/>
    </location>
</feature>
<reference evidence="2" key="1">
    <citation type="submission" date="2015-11" db="EMBL/GenBank/DDBJ databases">
        <title>De novo transcriptome assembly of four potential Pierce s Disease insect vectors from Arizona vineyards.</title>
        <authorList>
            <person name="Tassone E.E."/>
        </authorList>
    </citation>
    <scope>NUCLEOTIDE SEQUENCE</scope>
</reference>
<protein>
    <submittedName>
        <fullName evidence="2">Uncharacterized protein</fullName>
    </submittedName>
</protein>
<feature type="compositionally biased region" description="Basic residues" evidence="1">
    <location>
        <begin position="115"/>
        <end position="124"/>
    </location>
</feature>
<feature type="compositionally biased region" description="Basic and acidic residues" evidence="1">
    <location>
        <begin position="98"/>
        <end position="114"/>
    </location>
</feature>
<gene>
    <name evidence="2" type="ORF">g.3582</name>
</gene>
<feature type="non-terminal residue" evidence="2">
    <location>
        <position position="1"/>
    </location>
</feature>
<accession>A0A1B6EP57</accession>
<feature type="non-terminal residue" evidence="2">
    <location>
        <position position="153"/>
    </location>
</feature>
<organism evidence="2">
    <name type="scientific">Cuerna arida</name>
    <dbReference type="NCBI Taxonomy" id="1464854"/>
    <lineage>
        <taxon>Eukaryota</taxon>
        <taxon>Metazoa</taxon>
        <taxon>Ecdysozoa</taxon>
        <taxon>Arthropoda</taxon>
        <taxon>Hexapoda</taxon>
        <taxon>Insecta</taxon>
        <taxon>Pterygota</taxon>
        <taxon>Neoptera</taxon>
        <taxon>Paraneoptera</taxon>
        <taxon>Hemiptera</taxon>
        <taxon>Auchenorrhyncha</taxon>
        <taxon>Membracoidea</taxon>
        <taxon>Cicadellidae</taxon>
        <taxon>Cicadellinae</taxon>
        <taxon>Proconiini</taxon>
        <taxon>Cuerna</taxon>
    </lineage>
</organism>
<evidence type="ECO:0000313" key="2">
    <source>
        <dbReference type="EMBL" id="JAS39702.1"/>
    </source>
</evidence>
<sequence length="153" mass="17212">ALPNSPSGKLSVADISIDILKAGAVISNGTAKYDSKHKELIEEFMKKAKRMPSGTSEEENGVQETGEGTDIEHQDSLPYDISKVKKYSELLLKKDDTKKKMLEEEDITKGDCKKKYPKEKHSRSKEREDSINSGWSDIPEIRIIQTESAERLD</sequence>
<dbReference type="AlphaFoldDB" id="A0A1B6EP57"/>
<feature type="region of interest" description="Disordered" evidence="1">
    <location>
        <begin position="46"/>
        <end position="77"/>
    </location>
</feature>